<sequence length="128" mass="14715">MRQLNIYYVIFTSKVSILENNQGYLASISVEYKHRSQSWNEEWGIFDSKTKQDAHTLPFCLSVTMKSFIEYDYIIAISSLKTTTNKKTSSKLSFIASIFLPRSTCNPISEPRSLAALIHTTIVYCITW</sequence>
<proteinExistence type="predicted"/>
<accession>F0WA87</accession>
<dbReference type="HOGENOM" id="CLU_2175763_0_0_1"/>
<reference evidence="1" key="1">
    <citation type="journal article" date="2011" name="PLoS Biol.">
        <title>Gene gain and loss during evolution of obligate parasitism in the white rust pathogen of Arabidopsis thaliana.</title>
        <authorList>
            <person name="Kemen E."/>
            <person name="Gardiner A."/>
            <person name="Schultz-Larsen T."/>
            <person name="Kemen A.C."/>
            <person name="Balmuth A.L."/>
            <person name="Robert-Seilaniantz A."/>
            <person name="Bailey K."/>
            <person name="Holub E."/>
            <person name="Studholme D.J."/>
            <person name="Maclean D."/>
            <person name="Jones J.D."/>
        </authorList>
    </citation>
    <scope>NUCLEOTIDE SEQUENCE</scope>
</reference>
<evidence type="ECO:0000313" key="1">
    <source>
        <dbReference type="EMBL" id="CCA18057.1"/>
    </source>
</evidence>
<protein>
    <submittedName>
        <fullName evidence="1">AlNc14C44G3617 protein</fullName>
    </submittedName>
</protein>
<organism evidence="1">
    <name type="scientific">Albugo laibachii Nc14</name>
    <dbReference type="NCBI Taxonomy" id="890382"/>
    <lineage>
        <taxon>Eukaryota</taxon>
        <taxon>Sar</taxon>
        <taxon>Stramenopiles</taxon>
        <taxon>Oomycota</taxon>
        <taxon>Peronosporomycetes</taxon>
        <taxon>Albuginales</taxon>
        <taxon>Albuginaceae</taxon>
        <taxon>Albugo</taxon>
    </lineage>
</organism>
<dbReference type="EMBL" id="FR824089">
    <property type="protein sequence ID" value="CCA18057.1"/>
    <property type="molecule type" value="Genomic_DNA"/>
</dbReference>
<dbReference type="AlphaFoldDB" id="F0WA87"/>
<gene>
    <name evidence="1" type="primary">AlNc14C44G3617</name>
    <name evidence="1" type="ORF">ALNC14_042000</name>
</gene>
<reference evidence="1" key="2">
    <citation type="submission" date="2011-02" db="EMBL/GenBank/DDBJ databases">
        <authorList>
            <person name="MacLean D."/>
        </authorList>
    </citation>
    <scope>NUCLEOTIDE SEQUENCE</scope>
</reference>
<name>F0WA87_9STRA</name>